<gene>
    <name evidence="1" type="ORF">GUK36_06415</name>
</gene>
<dbReference type="RefSeq" id="WP_131614086.1">
    <property type="nucleotide sequence ID" value="NZ_JAAXBS010000001.1"/>
</dbReference>
<dbReference type="EMBL" id="WXXP01000003">
    <property type="protein sequence ID" value="NEK49061.1"/>
    <property type="molecule type" value="Genomic_DNA"/>
</dbReference>
<protein>
    <submittedName>
        <fullName evidence="1">Uncharacterized protein</fullName>
    </submittedName>
</protein>
<evidence type="ECO:0000313" key="1">
    <source>
        <dbReference type="EMBL" id="NEK49061.1"/>
    </source>
</evidence>
<dbReference type="Proteomes" id="UP000471409">
    <property type="component" value="Unassembled WGS sequence"/>
</dbReference>
<sequence length="203" mass="23480">MTVTSYTHYLRDLKKIIDRIRDRPFEFDGADVQLALCKNGFGYRCRDRVEHGQLFSEHHMGPLDICDWQPDLEQLGRAEIDQFFELPEVFAYSDRALRPEKNPLSVAHWDATIGIVEIEVRERSVPGRRQRMLFAGFTDPIHAEFFLAVERDLIVQDHQPGTQLYEWQEVVRDEEASPAMSALSKKLRSAISRASNSTWSKSA</sequence>
<accession>A0A6P0DCD0</accession>
<name>A0A6P0DCD0_RHILE</name>
<dbReference type="AlphaFoldDB" id="A0A6P0DCD0"/>
<proteinExistence type="predicted"/>
<reference evidence="1 2" key="1">
    <citation type="submission" date="2020-01" db="EMBL/GenBank/DDBJ databases">
        <title>Rhizobium genotypes associated with high levels of biological nitrogen fixation by grain legumes in a temperate-maritime cropping system.</title>
        <authorList>
            <person name="Maluk M."/>
            <person name="Francesc Ferrando Molina F."/>
            <person name="Lopez Del Egido L."/>
            <person name="Lafos M."/>
            <person name="Langarica-Fuentes A."/>
            <person name="Gebre Yohannes G."/>
            <person name="Young M.W."/>
            <person name="Martin P."/>
            <person name="Gantlett R."/>
            <person name="Kenicer G."/>
            <person name="Hawes C."/>
            <person name="Begg G.S."/>
            <person name="Quilliam R.S."/>
            <person name="Squire G.R."/>
            <person name="Poole P.S."/>
            <person name="Young P.W."/>
            <person name="Iannetta P.M."/>
            <person name="James E.K."/>
        </authorList>
    </citation>
    <scope>NUCLEOTIDE SEQUENCE [LARGE SCALE GENOMIC DNA]</scope>
    <source>
        <strain evidence="1 2">JHI944</strain>
    </source>
</reference>
<evidence type="ECO:0000313" key="2">
    <source>
        <dbReference type="Proteomes" id="UP000471409"/>
    </source>
</evidence>
<comment type="caution">
    <text evidence="1">The sequence shown here is derived from an EMBL/GenBank/DDBJ whole genome shotgun (WGS) entry which is preliminary data.</text>
</comment>
<organism evidence="1 2">
    <name type="scientific">Rhizobium leguminosarum</name>
    <dbReference type="NCBI Taxonomy" id="384"/>
    <lineage>
        <taxon>Bacteria</taxon>
        <taxon>Pseudomonadati</taxon>
        <taxon>Pseudomonadota</taxon>
        <taxon>Alphaproteobacteria</taxon>
        <taxon>Hyphomicrobiales</taxon>
        <taxon>Rhizobiaceae</taxon>
        <taxon>Rhizobium/Agrobacterium group</taxon>
        <taxon>Rhizobium</taxon>
    </lineage>
</organism>